<dbReference type="Pfam" id="PF14595">
    <property type="entry name" value="Thioredoxin_9"/>
    <property type="match status" value="1"/>
</dbReference>
<proteinExistence type="predicted"/>
<dbReference type="AlphaFoldDB" id="A0A179DC94"/>
<dbReference type="SUPFAM" id="SSF52833">
    <property type="entry name" value="Thioredoxin-like"/>
    <property type="match status" value="1"/>
</dbReference>
<accession>A0A179DC94</accession>
<dbReference type="EMBL" id="LWHJ01000030">
    <property type="protein sequence ID" value="OAQ38661.1"/>
    <property type="molecule type" value="Genomic_DNA"/>
</dbReference>
<dbReference type="RefSeq" id="WP_068823433.1">
    <property type="nucleotide sequence ID" value="NZ_LWHJ01000030.1"/>
</dbReference>
<evidence type="ECO:0000313" key="2">
    <source>
        <dbReference type="Proteomes" id="UP000078459"/>
    </source>
</evidence>
<dbReference type="InterPro" id="IPR036249">
    <property type="entry name" value="Thioredoxin-like_sf"/>
</dbReference>
<evidence type="ECO:0000313" key="1">
    <source>
        <dbReference type="EMBL" id="OAQ38661.1"/>
    </source>
</evidence>
<keyword evidence="2" id="KW-1185">Reference proteome</keyword>
<organism evidence="1 2">
    <name type="scientific">Pedobacter psychrophilus</name>
    <dbReference type="NCBI Taxonomy" id="1826909"/>
    <lineage>
        <taxon>Bacteria</taxon>
        <taxon>Pseudomonadati</taxon>
        <taxon>Bacteroidota</taxon>
        <taxon>Sphingobacteriia</taxon>
        <taxon>Sphingobacteriales</taxon>
        <taxon>Sphingobacteriaceae</taxon>
        <taxon>Pedobacter</taxon>
    </lineage>
</organism>
<reference evidence="1 2" key="2">
    <citation type="submission" date="2016-06" db="EMBL/GenBank/DDBJ databases">
        <title>Pedobacter psychrophilus sp. nov., isolated from Antarctic fragmentary rock.</title>
        <authorList>
            <person name="Svec P."/>
        </authorList>
    </citation>
    <scope>NUCLEOTIDE SEQUENCE [LARGE SCALE GENOMIC DNA]</scope>
    <source>
        <strain evidence="1 2">CCM 8644</strain>
    </source>
</reference>
<dbReference type="OrthoDB" id="6120799at2"/>
<sequence length="199" mass="23224">MNYDSQLIQKGFDYKHYREFIDSQLLEHKTTGNEVTTELINYTRLNVQRMKRLDKTAQINTEIVERLNQIKQHYTFLIITEGWCGDASQTTPVINKIAELSDGKISVRFILRDQNLEIMEGHLTNGSRSIPIVIILNQELKEVNSWGSRPKDLKVLVAEWLKDVQMTKDDRIEKVHAWYAKDKTQSTQKDFLEILSGLE</sequence>
<dbReference type="Gene3D" id="3.40.30.10">
    <property type="entry name" value="Glutaredoxin"/>
    <property type="match status" value="1"/>
</dbReference>
<comment type="caution">
    <text evidence="1">The sequence shown here is derived from an EMBL/GenBank/DDBJ whole genome shotgun (WGS) entry which is preliminary data.</text>
</comment>
<dbReference type="STRING" id="1826909.A5893_14745"/>
<evidence type="ECO:0008006" key="3">
    <source>
        <dbReference type="Google" id="ProtNLM"/>
    </source>
</evidence>
<gene>
    <name evidence="1" type="ORF">A5893_14745</name>
</gene>
<protein>
    <recommendedName>
        <fullName evidence="3">Thioredoxin</fullName>
    </recommendedName>
</protein>
<dbReference type="Proteomes" id="UP000078459">
    <property type="component" value="Unassembled WGS sequence"/>
</dbReference>
<name>A0A179DC94_9SPHI</name>
<reference evidence="1 2" key="1">
    <citation type="submission" date="2016-04" db="EMBL/GenBank/DDBJ databases">
        <authorList>
            <person name="Evans L.H."/>
            <person name="Alamgir A."/>
            <person name="Owens N."/>
            <person name="Weber N.D."/>
            <person name="Virtaneva K."/>
            <person name="Barbian K."/>
            <person name="Babar A."/>
            <person name="Rosenke K."/>
        </authorList>
    </citation>
    <scope>NUCLEOTIDE SEQUENCE [LARGE SCALE GENOMIC DNA]</scope>
    <source>
        <strain evidence="1 2">CCM 8644</strain>
    </source>
</reference>